<gene>
    <name evidence="3" type="ORF">HX018_08340</name>
</gene>
<dbReference type="Pfam" id="PF01381">
    <property type="entry name" value="HTH_3"/>
    <property type="match status" value="1"/>
</dbReference>
<comment type="caution">
    <text evidence="3">The sequence shown here is derived from an EMBL/GenBank/DDBJ whole genome shotgun (WGS) entry which is preliminary data.</text>
</comment>
<proteinExistence type="predicted"/>
<evidence type="ECO:0000256" key="1">
    <source>
        <dbReference type="ARBA" id="ARBA00023125"/>
    </source>
</evidence>
<dbReference type="InterPro" id="IPR010982">
    <property type="entry name" value="Lambda_DNA-bd_dom_sf"/>
</dbReference>
<organism evidence="3 4">
    <name type="scientific">Sphingobacterium hotanense</name>
    <dbReference type="NCBI Taxonomy" id="649196"/>
    <lineage>
        <taxon>Bacteria</taxon>
        <taxon>Pseudomonadati</taxon>
        <taxon>Bacteroidota</taxon>
        <taxon>Sphingobacteriia</taxon>
        <taxon>Sphingobacteriales</taxon>
        <taxon>Sphingobacteriaceae</taxon>
        <taxon>Sphingobacterium</taxon>
    </lineage>
</organism>
<keyword evidence="4" id="KW-1185">Reference proteome</keyword>
<dbReference type="Gene3D" id="1.10.260.40">
    <property type="entry name" value="lambda repressor-like DNA-binding domains"/>
    <property type="match status" value="1"/>
</dbReference>
<evidence type="ECO:0000313" key="3">
    <source>
        <dbReference type="EMBL" id="MDM1048242.1"/>
    </source>
</evidence>
<evidence type="ECO:0000313" key="4">
    <source>
        <dbReference type="Proteomes" id="UP001170954"/>
    </source>
</evidence>
<dbReference type="PANTHER" id="PTHR46558:SF11">
    <property type="entry name" value="HTH-TYPE TRANSCRIPTIONAL REGULATOR XRE"/>
    <property type="match status" value="1"/>
</dbReference>
<name>A0ABT7NM12_9SPHI</name>
<dbReference type="RefSeq" id="WP_286651104.1">
    <property type="nucleotide sequence ID" value="NZ_JACAGK010000019.1"/>
</dbReference>
<reference evidence="3" key="1">
    <citation type="submission" date="2020-06" db="EMBL/GenBank/DDBJ databases">
        <authorList>
            <person name="Dong N."/>
        </authorList>
    </citation>
    <scope>NUCLEOTIDE SEQUENCE</scope>
    <source>
        <strain evidence="3">R1692</strain>
    </source>
</reference>
<dbReference type="Proteomes" id="UP001170954">
    <property type="component" value="Unassembled WGS sequence"/>
</dbReference>
<dbReference type="CDD" id="cd00093">
    <property type="entry name" value="HTH_XRE"/>
    <property type="match status" value="1"/>
</dbReference>
<dbReference type="SMART" id="SM00530">
    <property type="entry name" value="HTH_XRE"/>
    <property type="match status" value="1"/>
</dbReference>
<accession>A0ABT7NM12</accession>
<dbReference type="EMBL" id="JACAGK010000019">
    <property type="protein sequence ID" value="MDM1048242.1"/>
    <property type="molecule type" value="Genomic_DNA"/>
</dbReference>
<feature type="domain" description="HTH cro/C1-type" evidence="2">
    <location>
        <begin position="8"/>
        <end position="62"/>
    </location>
</feature>
<sequence>MTQIGTNIKKLRSVKGLSQQAFGELFNLTRGNISSYEEFRAEPKVSVILQIAKYFSIPVAHLLEKKLTVNEILNFEDHFTEDSAQLAIKNMDPVHFLNRETIQQSSDNKISIDDLPMFYFPITTKNQVIAIEHNGLIHHPAAFPFEENSILFFEKLQLNILHTLDKHFGLYIKGSDYFFGTYEVKNKQIDLLLNDWKKQSFSVEDMGCFWKLHGKYEKIA</sequence>
<protein>
    <submittedName>
        <fullName evidence="3">Helix-turn-helix transcriptional regulator</fullName>
    </submittedName>
</protein>
<dbReference type="InterPro" id="IPR001387">
    <property type="entry name" value="Cro/C1-type_HTH"/>
</dbReference>
<dbReference type="SUPFAM" id="SSF47413">
    <property type="entry name" value="lambda repressor-like DNA-binding domains"/>
    <property type="match status" value="1"/>
</dbReference>
<reference evidence="3" key="2">
    <citation type="journal article" date="2022" name="Sci. Total Environ.">
        <title>Prevalence, transmission, and molecular epidemiology of tet(X)-positive bacteria among humans, animals, and environmental niches in China: An epidemiological, and genomic-based study.</title>
        <authorList>
            <person name="Dong N."/>
            <person name="Zeng Y."/>
            <person name="Cai C."/>
            <person name="Sun C."/>
            <person name="Lu J."/>
            <person name="Liu C."/>
            <person name="Zhou H."/>
            <person name="Sun Q."/>
            <person name="Shu L."/>
            <person name="Wang H."/>
            <person name="Wang Y."/>
            <person name="Wang S."/>
            <person name="Wu C."/>
            <person name="Chan E.W."/>
            <person name="Chen G."/>
            <person name="Shen Z."/>
            <person name="Chen S."/>
            <person name="Zhang R."/>
        </authorList>
    </citation>
    <scope>NUCLEOTIDE SEQUENCE</scope>
    <source>
        <strain evidence="3">R1692</strain>
    </source>
</reference>
<evidence type="ECO:0000259" key="2">
    <source>
        <dbReference type="PROSITE" id="PS50943"/>
    </source>
</evidence>
<keyword evidence="1" id="KW-0238">DNA-binding</keyword>
<dbReference type="PROSITE" id="PS50943">
    <property type="entry name" value="HTH_CROC1"/>
    <property type="match status" value="1"/>
</dbReference>
<dbReference type="PANTHER" id="PTHR46558">
    <property type="entry name" value="TRACRIPTIONAL REGULATORY PROTEIN-RELATED-RELATED"/>
    <property type="match status" value="1"/>
</dbReference>